<dbReference type="InterPro" id="IPR010935">
    <property type="entry name" value="SMC_hinge"/>
</dbReference>
<evidence type="ECO:0000313" key="10">
    <source>
        <dbReference type="Proteomes" id="UP000032552"/>
    </source>
</evidence>
<dbReference type="GO" id="GO:0005737">
    <property type="term" value="C:cytoplasm"/>
    <property type="evidence" value="ECO:0007669"/>
    <property type="project" value="UniProtKB-SubCell"/>
</dbReference>
<comment type="domain">
    <text evidence="7">Contains large globular domains required for ATP hydrolysis at each terminus and a third globular domain forming a flexible hinge near the middle of the molecule. These domains are separated by coiled-coil structures.</text>
</comment>
<comment type="subcellular location">
    <subcellularLocation>
        <location evidence="1 7">Cytoplasm</location>
    </subcellularLocation>
</comment>
<evidence type="ECO:0000313" key="9">
    <source>
        <dbReference type="EMBL" id="GAN37561.1"/>
    </source>
</evidence>
<dbReference type="FunFam" id="3.40.50.300:FF:000984">
    <property type="entry name" value="Chromosome partition protein Smc"/>
    <property type="match status" value="1"/>
</dbReference>
<dbReference type="GO" id="GO:0005524">
    <property type="term" value="F:ATP binding"/>
    <property type="evidence" value="ECO:0007669"/>
    <property type="project" value="UniProtKB-UniRule"/>
</dbReference>
<keyword evidence="4 7" id="KW-0067">ATP-binding</keyword>
<dbReference type="SMART" id="SM00968">
    <property type="entry name" value="SMC_hinge"/>
    <property type="match status" value="1"/>
</dbReference>
<keyword evidence="6 7" id="KW-0238">DNA-binding</keyword>
<accession>A0A0C9PRG5</accession>
<dbReference type="Pfam" id="PF02463">
    <property type="entry name" value="SMC_N"/>
    <property type="match status" value="1"/>
</dbReference>
<organism evidence="9 10">
    <name type="scientific">Lacticaseibacillus paracasei NRIC 0644</name>
    <dbReference type="NCBI Taxonomy" id="1435038"/>
    <lineage>
        <taxon>Bacteria</taxon>
        <taxon>Bacillati</taxon>
        <taxon>Bacillota</taxon>
        <taxon>Bacilli</taxon>
        <taxon>Lactobacillales</taxon>
        <taxon>Lactobacillaceae</taxon>
        <taxon>Lacticaseibacillus</taxon>
    </lineage>
</organism>
<dbReference type="GO" id="GO:0003677">
    <property type="term" value="F:DNA binding"/>
    <property type="evidence" value="ECO:0007669"/>
    <property type="project" value="UniProtKB-UniRule"/>
</dbReference>
<dbReference type="Gene3D" id="1.20.1060.20">
    <property type="match status" value="1"/>
</dbReference>
<evidence type="ECO:0000256" key="1">
    <source>
        <dbReference type="ARBA" id="ARBA00004496"/>
    </source>
</evidence>
<dbReference type="GO" id="GO:0006260">
    <property type="term" value="P:DNA replication"/>
    <property type="evidence" value="ECO:0007669"/>
    <property type="project" value="UniProtKB-UniRule"/>
</dbReference>
<evidence type="ECO:0000256" key="5">
    <source>
        <dbReference type="ARBA" id="ARBA00023054"/>
    </source>
</evidence>
<dbReference type="RefSeq" id="WP_045624620.1">
    <property type="nucleotide sequence ID" value="NZ_BAYM01000244.1"/>
</dbReference>
<dbReference type="GO" id="GO:0030261">
    <property type="term" value="P:chromosome condensation"/>
    <property type="evidence" value="ECO:0007669"/>
    <property type="project" value="InterPro"/>
</dbReference>
<feature type="domain" description="SMC hinge" evidence="8">
    <location>
        <begin position="517"/>
        <end position="636"/>
    </location>
</feature>
<comment type="subunit">
    <text evidence="7">Homodimer.</text>
</comment>
<dbReference type="InterPro" id="IPR027417">
    <property type="entry name" value="P-loop_NTPase"/>
</dbReference>
<dbReference type="GO" id="GO:0005694">
    <property type="term" value="C:chromosome"/>
    <property type="evidence" value="ECO:0007669"/>
    <property type="project" value="InterPro"/>
</dbReference>
<dbReference type="HAMAP" id="MF_01894">
    <property type="entry name" value="Smc_prok"/>
    <property type="match status" value="1"/>
</dbReference>
<evidence type="ECO:0000256" key="6">
    <source>
        <dbReference type="ARBA" id="ARBA00023125"/>
    </source>
</evidence>
<comment type="function">
    <text evidence="7">Required for chromosome condensation and partitioning.</text>
</comment>
<dbReference type="GO" id="GO:0007059">
    <property type="term" value="P:chromosome segregation"/>
    <property type="evidence" value="ECO:0007669"/>
    <property type="project" value="UniProtKB-UniRule"/>
</dbReference>
<evidence type="ECO:0000256" key="2">
    <source>
        <dbReference type="ARBA" id="ARBA00022490"/>
    </source>
</evidence>
<dbReference type="EMBL" id="BAYM01000244">
    <property type="protein sequence ID" value="GAN37561.1"/>
    <property type="molecule type" value="Genomic_DNA"/>
</dbReference>
<feature type="binding site" evidence="7">
    <location>
        <begin position="32"/>
        <end position="39"/>
    </location>
    <ligand>
        <name>ATP</name>
        <dbReference type="ChEBI" id="CHEBI:30616"/>
    </ligand>
</feature>
<dbReference type="Gene3D" id="3.30.70.1620">
    <property type="match status" value="1"/>
</dbReference>
<dbReference type="NCBIfam" id="TIGR02168">
    <property type="entry name" value="SMC_prok_B"/>
    <property type="match status" value="1"/>
</dbReference>
<evidence type="ECO:0000259" key="8">
    <source>
        <dbReference type="SMART" id="SM00968"/>
    </source>
</evidence>
<dbReference type="SUPFAM" id="SSF52540">
    <property type="entry name" value="P-loop containing nucleoside triphosphate hydrolases"/>
    <property type="match status" value="1"/>
</dbReference>
<feature type="coiled-coil region" evidence="7">
    <location>
        <begin position="735"/>
        <end position="891"/>
    </location>
</feature>
<keyword evidence="2 7" id="KW-0963">Cytoplasm</keyword>
<dbReference type="Pfam" id="PF06470">
    <property type="entry name" value="SMC_hinge"/>
    <property type="match status" value="1"/>
</dbReference>
<sequence length="1184" mass="130729">MQLKRLIINGFKSFADKTEIDFVSGLTGIVGPNGSGKSNITEAIRWALGEQSAKSLRGERMGDVIFAGTDTRPALNRASVTMTFDNHDGYLKNQPDEVSVTRRLYRDGTSEFLLNGQDVRLKDIVDLFMDSGLGRESFSFISQGRVEAIFNSKPEERRGIIEEAAGVYKYKQQKTKAERELANNDDNLARINDIIVELKHQVEPLREQASLAKDYQQQSGEYHQIHQTLLALEIEQLATEQEKTQGEAKVTKETIAALTAKVKDLEDQSERLSAVDRQFENQLNQLNDQVLSRSMKLENLSGEANLSSERSANAETTLADLKERLARAQQALTEANQRLKELKTKTTAAAEKEQAIKQELAQQKQANQDPAKLNQQVEVAQNHYIDLLKSQADNKNAQAALQKDQQLAASQNAAHDRRIYELSKHAQDQEAKVTALLTQQQQLQAEVDEQQTAVEQAKTDRDLLQQQRAAQQEAYQDELATYQRSRARYETLSELNDDYAGFYNGVRVVLKHKDQLPGVIGAVAELLEVPTAYQQAFDLALGSNLQAIVTRDEAAAQRAISLLKQQRAGRATFLPAAVMRPRELPSAVLQLVEGAEGFLGTGLQLAQYPADLAHVMANLLGSVLMVDTLPHAIAIANTTHHRYRIVTTAGDILNPGGSLTGGQVKQGRQASPLARSQEARHLKVQLQTLVETLKAKQADLTALTKKENVAQAAWQTASQQAQALTAKLTTITSQHTAQAETLRQAQRQLAAAQQADTAQADLSAKLTELQHQGKKLVQDIAEAQATIENAKAAVAAATASSTQHAATVNALKTKLAVTTNDLQTLNDQQRQWQTQARDAQAQATDLQQRIEHITATAEETAAEKASRTATIANLQTELKQLKADQTKLTQQKAENRGKLSQISARITTTYEQQHQAMATSEQQAVALNRVKLGLDARLNTLAEDYQLTYEAAKEAVTADHAPIPELKSKLKLLKRGIDELGPVNLNAIDQFKEVNERYEFLTKQQDDLLEAKQQLEETMHELDETVKTRFKDMFDQTNSAFEAIFPQMFGGGHAHLSLTNPDDLLATGIEISAQPPGKKLTRLSLLSGGERALTAIVLLFAILKVRPVPFSILDEVEASLDDVNVNRFGEFLRHYASATQFIVITHRHGTMVAANVLYGVTMQESGVSRIMAVSLDQSQKEAIN</sequence>
<dbReference type="GO" id="GO:0016887">
    <property type="term" value="F:ATP hydrolysis activity"/>
    <property type="evidence" value="ECO:0007669"/>
    <property type="project" value="InterPro"/>
</dbReference>
<protein>
    <recommendedName>
        <fullName evidence="7">Chromosome partition protein Smc</fullName>
    </recommendedName>
</protein>
<gene>
    <name evidence="7" type="primary">smc</name>
    <name evidence="9" type="ORF">LC0644_2150</name>
</gene>
<comment type="similarity">
    <text evidence="7">Belongs to the SMC family.</text>
</comment>
<dbReference type="InterPro" id="IPR024704">
    <property type="entry name" value="SMC"/>
</dbReference>
<dbReference type="InterPro" id="IPR003395">
    <property type="entry name" value="RecF/RecN/SMC_N"/>
</dbReference>
<name>A0A0C9PRG5_LACPA</name>
<dbReference type="InterPro" id="IPR011890">
    <property type="entry name" value="SMC_prok"/>
</dbReference>
<dbReference type="SUPFAM" id="SSF75553">
    <property type="entry name" value="Smc hinge domain"/>
    <property type="match status" value="1"/>
</dbReference>
<dbReference type="AlphaFoldDB" id="A0A0C9PRG5"/>
<evidence type="ECO:0000256" key="4">
    <source>
        <dbReference type="ARBA" id="ARBA00022840"/>
    </source>
</evidence>
<feature type="coiled-coil region" evidence="7">
    <location>
        <begin position="248"/>
        <end position="369"/>
    </location>
</feature>
<dbReference type="InterPro" id="IPR036277">
    <property type="entry name" value="SMC_hinge_sf"/>
</dbReference>
<dbReference type="GO" id="GO:0007062">
    <property type="term" value="P:sister chromatid cohesion"/>
    <property type="evidence" value="ECO:0007669"/>
    <property type="project" value="InterPro"/>
</dbReference>
<keyword evidence="3 7" id="KW-0547">Nucleotide-binding</keyword>
<evidence type="ECO:0000256" key="7">
    <source>
        <dbReference type="HAMAP-Rule" id="MF_01894"/>
    </source>
</evidence>
<dbReference type="FunFam" id="3.40.50.300:FF:000901">
    <property type="entry name" value="Chromosome partition protein Smc"/>
    <property type="match status" value="1"/>
</dbReference>
<reference evidence="10" key="1">
    <citation type="submission" date="2014-05" db="EMBL/GenBank/DDBJ databases">
        <title>Whole genome sequencing of Lactobacillus casei NRIC0644.</title>
        <authorList>
            <person name="Atarashi H."/>
            <person name="Yoshida Y."/>
            <person name="Fujimura S."/>
            <person name="Tanaka N."/>
            <person name="Shiwa Y."/>
            <person name="Yoshikawa H."/>
            <person name="Okada S."/>
            <person name="Nakagawa J."/>
        </authorList>
    </citation>
    <scope>NUCLEOTIDE SEQUENCE [LARGE SCALE GENOMIC DNA]</scope>
    <source>
        <strain evidence="10">NRIC0644</strain>
    </source>
</reference>
<feature type="coiled-coil region" evidence="7">
    <location>
        <begin position="426"/>
        <end position="474"/>
    </location>
</feature>
<dbReference type="PIRSF" id="PIRSF005719">
    <property type="entry name" value="SMC"/>
    <property type="match status" value="1"/>
</dbReference>
<proteinExistence type="inferred from homology"/>
<evidence type="ECO:0000256" key="3">
    <source>
        <dbReference type="ARBA" id="ARBA00022741"/>
    </source>
</evidence>
<feature type="coiled-coil region" evidence="7">
    <location>
        <begin position="991"/>
        <end position="1028"/>
    </location>
</feature>
<dbReference type="CDD" id="cd03278">
    <property type="entry name" value="ABC_SMC_barmotin"/>
    <property type="match status" value="2"/>
</dbReference>
<dbReference type="PANTHER" id="PTHR43977">
    <property type="entry name" value="STRUCTURAL MAINTENANCE OF CHROMOSOMES PROTEIN 3"/>
    <property type="match status" value="1"/>
</dbReference>
<dbReference type="Gene3D" id="3.40.50.300">
    <property type="entry name" value="P-loop containing nucleotide triphosphate hydrolases"/>
    <property type="match status" value="2"/>
</dbReference>
<keyword evidence="5 7" id="KW-0175">Coiled coil</keyword>
<comment type="caution">
    <text evidence="9">The sequence shown here is derived from an EMBL/GenBank/DDBJ whole genome shotgun (WGS) entry which is preliminary data.</text>
</comment>
<dbReference type="Proteomes" id="UP000032552">
    <property type="component" value="Unassembled WGS sequence"/>
</dbReference>